<comment type="caution">
    <text evidence="2">The sequence shown here is derived from an EMBL/GenBank/DDBJ whole genome shotgun (WGS) entry which is preliminary data.</text>
</comment>
<feature type="compositionally biased region" description="Gly residues" evidence="1">
    <location>
        <begin position="1"/>
        <end position="23"/>
    </location>
</feature>
<keyword evidence="3" id="KW-1185">Reference proteome</keyword>
<reference evidence="2 3" key="1">
    <citation type="submission" date="2014-01" db="EMBL/GenBank/DDBJ databases">
        <authorList>
            <person name="Dobos K."/>
            <person name="Lenaerts A."/>
            <person name="Ordway D."/>
            <person name="DeGroote M.A."/>
            <person name="Parker T."/>
            <person name="Sizemore C."/>
            <person name="Tallon L.J."/>
            <person name="Sadzewicz L.K."/>
            <person name="Sengamalay N."/>
            <person name="Fraser C.M."/>
            <person name="Hine E."/>
            <person name="Shefchek K.A."/>
            <person name="Das S.P."/>
            <person name="Tettelin H."/>
        </authorList>
    </citation>
    <scope>NUCLEOTIDE SEQUENCE [LARGE SCALE GENOMIC DNA]</scope>
    <source>
        <strain evidence="2 3">Harvey</strain>
    </source>
</reference>
<gene>
    <name evidence="2" type="ORF">I551_2295</name>
</gene>
<feature type="region of interest" description="Disordered" evidence="1">
    <location>
        <begin position="1"/>
        <end position="45"/>
    </location>
</feature>
<organism evidence="2 3">
    <name type="scientific">Mycobacterium ulcerans str. Harvey</name>
    <dbReference type="NCBI Taxonomy" id="1299332"/>
    <lineage>
        <taxon>Bacteria</taxon>
        <taxon>Bacillati</taxon>
        <taxon>Actinomycetota</taxon>
        <taxon>Actinomycetes</taxon>
        <taxon>Mycobacteriales</taxon>
        <taxon>Mycobacteriaceae</taxon>
        <taxon>Mycobacterium</taxon>
        <taxon>Mycobacterium ulcerans group</taxon>
    </lineage>
</organism>
<sequence length="45" mass="4134">MLFGSGGGTPMPGSLIGGTGGASAGNPPGSRGKMGMRALSVPVGC</sequence>
<name>A0ABN0R2B3_MYCUL</name>
<dbReference type="Proteomes" id="UP000020681">
    <property type="component" value="Unassembled WGS sequence"/>
</dbReference>
<accession>A0ABN0R2B3</accession>
<proteinExistence type="predicted"/>
<evidence type="ECO:0000256" key="1">
    <source>
        <dbReference type="SAM" id="MobiDB-lite"/>
    </source>
</evidence>
<evidence type="ECO:0000313" key="3">
    <source>
        <dbReference type="Proteomes" id="UP000020681"/>
    </source>
</evidence>
<dbReference type="EMBL" id="JAOL01000094">
    <property type="protein sequence ID" value="EUA91239.1"/>
    <property type="molecule type" value="Genomic_DNA"/>
</dbReference>
<protein>
    <submittedName>
        <fullName evidence="2">Uncharacterized protein</fullName>
    </submittedName>
</protein>
<evidence type="ECO:0000313" key="2">
    <source>
        <dbReference type="EMBL" id="EUA91239.1"/>
    </source>
</evidence>